<dbReference type="PROSITE" id="PS50102">
    <property type="entry name" value="RRM"/>
    <property type="match status" value="1"/>
</dbReference>
<keyword evidence="5" id="KW-0548">Nucleotidyltransferase</keyword>
<dbReference type="InterPro" id="IPR007855">
    <property type="entry name" value="RDRP"/>
</dbReference>
<evidence type="ECO:0000256" key="1">
    <source>
        <dbReference type="ARBA" id="ARBA00005762"/>
    </source>
</evidence>
<dbReference type="InterPro" id="IPR058752">
    <property type="entry name" value="RDRP_C_head"/>
</dbReference>
<protein>
    <recommendedName>
        <fullName evidence="2">RNA-directed RNA polymerase</fullName>
        <ecNumber evidence="2">2.7.7.48</ecNumber>
    </recommendedName>
</protein>
<comment type="catalytic activity">
    <reaction evidence="8">
        <text>RNA(n) + a ribonucleoside 5'-triphosphate = RNA(n+1) + diphosphate</text>
        <dbReference type="Rhea" id="RHEA:21248"/>
        <dbReference type="Rhea" id="RHEA-COMP:14527"/>
        <dbReference type="Rhea" id="RHEA-COMP:17342"/>
        <dbReference type="ChEBI" id="CHEBI:33019"/>
        <dbReference type="ChEBI" id="CHEBI:61557"/>
        <dbReference type="ChEBI" id="CHEBI:140395"/>
        <dbReference type="EC" id="2.7.7.48"/>
    </reaction>
</comment>
<keyword evidence="7" id="KW-0943">RNA-mediated gene silencing</keyword>
<dbReference type="PANTHER" id="PTHR23079:SF1">
    <property type="entry name" value="RNA-DEPENDENT RNA POLYMERASE 1"/>
    <property type="match status" value="1"/>
</dbReference>
<feature type="domain" description="RRM" evidence="10">
    <location>
        <begin position="623"/>
        <end position="707"/>
    </location>
</feature>
<evidence type="ECO:0000256" key="8">
    <source>
        <dbReference type="ARBA" id="ARBA00048744"/>
    </source>
</evidence>
<dbReference type="GO" id="GO:0031380">
    <property type="term" value="C:nuclear RNA-directed RNA polymerase complex"/>
    <property type="evidence" value="ECO:0007669"/>
    <property type="project" value="TreeGrafter"/>
</dbReference>
<dbReference type="Pfam" id="PF26250">
    <property type="entry name" value="RRM_RdRP1_2"/>
    <property type="match status" value="1"/>
</dbReference>
<proteinExistence type="inferred from homology"/>
<keyword evidence="6 9" id="KW-0694">RNA-binding</keyword>
<gene>
    <name evidence="11" type="ORF">CB5_LOCUS9966</name>
</gene>
<evidence type="ECO:0000256" key="3">
    <source>
        <dbReference type="ARBA" id="ARBA00022484"/>
    </source>
</evidence>
<dbReference type="InterPro" id="IPR057596">
    <property type="entry name" value="RDRP_core"/>
</dbReference>
<dbReference type="EMBL" id="LR862146">
    <property type="protein sequence ID" value="CAD1826755.1"/>
    <property type="molecule type" value="Genomic_DNA"/>
</dbReference>
<evidence type="ECO:0000313" key="11">
    <source>
        <dbReference type="EMBL" id="CAD1826755.1"/>
    </source>
</evidence>
<dbReference type="Pfam" id="PF05183">
    <property type="entry name" value="RdRP"/>
    <property type="match status" value="3"/>
</dbReference>
<organism evidence="11">
    <name type="scientific">Ananas comosus var. bracteatus</name>
    <name type="common">red pineapple</name>
    <dbReference type="NCBI Taxonomy" id="296719"/>
    <lineage>
        <taxon>Eukaryota</taxon>
        <taxon>Viridiplantae</taxon>
        <taxon>Streptophyta</taxon>
        <taxon>Embryophyta</taxon>
        <taxon>Tracheophyta</taxon>
        <taxon>Spermatophyta</taxon>
        <taxon>Magnoliopsida</taxon>
        <taxon>Liliopsida</taxon>
        <taxon>Poales</taxon>
        <taxon>Bromeliaceae</taxon>
        <taxon>Bromelioideae</taxon>
        <taxon>Ananas</taxon>
    </lineage>
</organism>
<dbReference type="InterPro" id="IPR000504">
    <property type="entry name" value="RRM_dom"/>
</dbReference>
<evidence type="ECO:0000259" key="10">
    <source>
        <dbReference type="PROSITE" id="PS50102"/>
    </source>
</evidence>
<dbReference type="SUPFAM" id="SSF54928">
    <property type="entry name" value="RNA-binding domain, RBD"/>
    <property type="match status" value="1"/>
</dbReference>
<dbReference type="InterPro" id="IPR035979">
    <property type="entry name" value="RBD_domain_sf"/>
</dbReference>
<evidence type="ECO:0000256" key="2">
    <source>
        <dbReference type="ARBA" id="ARBA00012494"/>
    </source>
</evidence>
<evidence type="ECO:0000256" key="7">
    <source>
        <dbReference type="ARBA" id="ARBA00023158"/>
    </source>
</evidence>
<reference evidence="11" key="1">
    <citation type="submission" date="2020-07" db="EMBL/GenBank/DDBJ databases">
        <authorList>
            <person name="Lin J."/>
        </authorList>
    </citation>
    <scope>NUCLEOTIDE SEQUENCE</scope>
</reference>
<evidence type="ECO:0000256" key="9">
    <source>
        <dbReference type="PROSITE-ProRule" id="PRU00176"/>
    </source>
</evidence>
<dbReference type="Pfam" id="PF24823">
    <property type="entry name" value="PH_RDR2"/>
    <property type="match status" value="1"/>
</dbReference>
<dbReference type="GO" id="GO:0003968">
    <property type="term" value="F:RNA-directed RNA polymerase activity"/>
    <property type="evidence" value="ECO:0007669"/>
    <property type="project" value="UniProtKB-KW"/>
</dbReference>
<dbReference type="InterPro" id="IPR058763">
    <property type="entry name" value="RRM_RDR1/2-like"/>
</dbReference>
<name>A0A6V7P7E9_ANACO</name>
<dbReference type="PANTHER" id="PTHR23079">
    <property type="entry name" value="RNA-DEPENDENT RNA POLYMERASE"/>
    <property type="match status" value="1"/>
</dbReference>
<accession>A0A6V7P7E9</accession>
<dbReference type="Pfam" id="PF26253">
    <property type="entry name" value="RdRP_head"/>
    <property type="match status" value="2"/>
</dbReference>
<sequence length="1725" mass="194549">MRSTDLLPRSGSSNDARHTALYKRILSVLRNGIAIGNKKFEFLAFSSSQLRDNSAWMFASGIEVTASDIRKWMGDFRSIRNVAKYAARLGQSFSSSTETLSVGGHEVDIIDDVYNGTSYCFSDGIGKISADFARRVAAKCGLKRSIPSAFQIRYGGYKGVVAVDPTSSKKLSLRRSMSKYESANTKLDVLAYTKYQPCFLNRQLITLLSTLGISDSIFEMKQEAAVNQLDKILTDPEMAYEAVELMSPGETTNVLKELLLCGEGDDGCLDETRKLEYGQVFIQISCTGISQFQNNGLYMFAEGELDDHTVVVKGRVVVAKNPCLHPGDVRVLTAVDVPDLHHMVDCVVFPQKGKRPHPNECSGSDLDGDTYFVCWDPTLIPSQVVPPMDYTPAPTETLDHDVTIEEVMEYFTNYIVNDSLGIIANAHTVFADKEPLKASSKACVELAKLFSIAVDFPKTGVPAEIPPHLILTIRIWKSTAFSDYLNEASSFKDEYDFKLGNLMEHYEIKTEAEILSGSILKMGKTFTKKNDGEAIRLAVKSLRKEARSWFKDMSGDDDQSEDDLYAKASAWYYVTYHPDYWGRYNEARTHSLAHSPLSSLSLPVSACFPLLEHPKATEVMGGKTVNIHGFPLHASADYAKNILEGFISDGSVYALKLRQPKVTTGKSRSYAVVQFLTEGQAKQIIYLADNSLLRCQGYYLKARYMERDIVPKPRSSLFVVERATLHFGCPVSKRSFCVLWSASDVHVNFGFNLRKIYFFLSKGSFEYKLELSYESIWEIQLHRSSDQGSQFLLFQMAAAPKIYELPLRSSSLVQEDPLLNYFKETPDDKWIRSTDFSPSCSMGQSSVICLQLPYDYELPNIREYFVFYEEFNGHYELNRGSSYSCNVELVPIVEPHPLIQVPYNILFKINQMVQNGTISGPTLDDEFFRLVSPYLVPVDYIVHAIEKMSCFKKTCLDPAIWLSKQVQVTPSKVYFCGPEVNVSNRVLRHFSDEMNNFLRVSFVDEDCEKMRSTDLSPRSGSSNGARHTALYKRILSVLRNGIAIGNKKFEFLAFSSSQLRDNSAWMFASGIEMTASDIRQWMGDFRSIRNVAKYAARLGQSFSSSTETLSVGRHEVDIIDDVYNGTSCCFSDGIGKISADFARRVAAKYGLKSSTPSAFQIRYGGYKGVVAVDPTSSKKLSLRKSMSKYESTNTKLDVLAYTKYQPCFLNRQLITLLSTLGIRDSIFQMKQEAAVNQLDKILTDPEMAYEAVELMSPGETTNVLKELLLCGYKPNREPFLSMLLQAFRATRLLELRTKLRIFVPKGRAMMGCLDETRKLEYGQVFVQISCTGSSQFQNNGLYMFAESESDDHTVVVKGKVVVAKNPCLHPGDVRVLMAVDVPALRHMVDCVVFPQKGKRPHPNECSGSDLDGDIYFVCWDPTLIPPCMVSPMDYTQAPTETLDHDVSIEEVMEYFTNYIVNDSLGIIANAHTVCADKEPLKALSQACVELAKLFSIAVDFPKTGVPAEIPQHLHVKEYPDFMEKLDKVTYESKGVIGRLYRAIKESTPQSDSIKKFTKEAARRSYDPDMEVDGFSDYLDEASSFKDDYDFKLGNLMDHYGIKTEAEILSGSILKMGKTFTKYKDGEAIRLAVKSLRKEARSWFKDMSGDNDQSEDDLYAKASAWYYVTYHPDYWGRYNEGLDRPHFLSFPWSVYDKLVIIKQKKIEMRKRQAELSSWMEQGLRIF</sequence>
<evidence type="ECO:0000256" key="4">
    <source>
        <dbReference type="ARBA" id="ARBA00022679"/>
    </source>
</evidence>
<evidence type="ECO:0000256" key="6">
    <source>
        <dbReference type="ARBA" id="ARBA00022884"/>
    </source>
</evidence>
<evidence type="ECO:0000256" key="5">
    <source>
        <dbReference type="ARBA" id="ARBA00022695"/>
    </source>
</evidence>
<keyword evidence="3" id="KW-0696">RNA-directed RNA polymerase</keyword>
<dbReference type="GO" id="GO:0003723">
    <property type="term" value="F:RNA binding"/>
    <property type="evidence" value="ECO:0007669"/>
    <property type="project" value="UniProtKB-UniRule"/>
</dbReference>
<dbReference type="GO" id="GO:0030422">
    <property type="term" value="P:siRNA processing"/>
    <property type="evidence" value="ECO:0007669"/>
    <property type="project" value="TreeGrafter"/>
</dbReference>
<keyword evidence="4" id="KW-0808">Transferase</keyword>
<comment type="similarity">
    <text evidence="1">Belongs to the RdRP family.</text>
</comment>
<dbReference type="InterPro" id="IPR057590">
    <property type="entry name" value="PH_RDR1/2-like"/>
</dbReference>
<dbReference type="EC" id="2.7.7.48" evidence="2"/>